<dbReference type="PANTHER" id="PTHR21621">
    <property type="entry name" value="RIBOSOMAL PROTEIN S6 MODIFICATION PROTEIN"/>
    <property type="match status" value="1"/>
</dbReference>
<accession>A0ABU7R6T0</accession>
<evidence type="ECO:0000313" key="1">
    <source>
        <dbReference type="EMBL" id="MEE6130497.1"/>
    </source>
</evidence>
<keyword evidence="2" id="KW-1185">Reference proteome</keyword>
<protein>
    <submittedName>
        <fullName evidence="1">Grasp-with-spasm system ATP-grasp peptide maturase</fullName>
    </submittedName>
</protein>
<dbReference type="PANTHER" id="PTHR21621:SF0">
    <property type="entry name" value="BETA-CITRYLGLUTAMATE SYNTHASE B-RELATED"/>
    <property type="match status" value="1"/>
</dbReference>
<gene>
    <name evidence="1" type="primary">gwsG</name>
    <name evidence="1" type="ORF">V2E39_24115</name>
</gene>
<name>A0ABU7R6T0_9FLAO</name>
<comment type="caution">
    <text evidence="1">The sequence shown here is derived from an EMBL/GenBank/DDBJ whole genome shotgun (WGS) entry which is preliminary data.</text>
</comment>
<dbReference type="RefSeq" id="WP_241308915.1">
    <property type="nucleotide sequence ID" value="NZ_JAKYXJ010000001.1"/>
</dbReference>
<organism evidence="1 2">
    <name type="scientific">Chryseobacterium arthrosphaerae</name>
    <dbReference type="NCBI Taxonomy" id="651561"/>
    <lineage>
        <taxon>Bacteria</taxon>
        <taxon>Pseudomonadati</taxon>
        <taxon>Bacteroidota</taxon>
        <taxon>Flavobacteriia</taxon>
        <taxon>Flavobacteriales</taxon>
        <taxon>Weeksellaceae</taxon>
        <taxon>Chryseobacterium group</taxon>
        <taxon>Chryseobacterium</taxon>
    </lineage>
</organism>
<proteinExistence type="predicted"/>
<dbReference type="Gene3D" id="3.30.470.20">
    <property type="entry name" value="ATP-grasp fold, B domain"/>
    <property type="match status" value="1"/>
</dbReference>
<dbReference type="NCBIfam" id="TIGR04192">
    <property type="entry name" value="GRASP_w_spasm"/>
    <property type="match status" value="1"/>
</dbReference>
<dbReference type="EMBL" id="JAZGJU010000145">
    <property type="protein sequence ID" value="MEE6130497.1"/>
    <property type="molecule type" value="Genomic_DNA"/>
</dbReference>
<reference evidence="1 2" key="1">
    <citation type="submission" date="2024-01" db="EMBL/GenBank/DDBJ databases">
        <title>Whole genome of Chryseobacterium arthrosphaerae NNCa 2741.</title>
        <authorList>
            <person name="Boriskina E.V."/>
            <person name="Gordinskaya N.A."/>
            <person name="Kropotov V.S."/>
            <person name="Alekseeva A.E."/>
            <person name="Makhova M.A."/>
            <person name="Kryazhev D.V."/>
            <person name="Shkurkina I.S."/>
        </authorList>
    </citation>
    <scope>NUCLEOTIDE SEQUENCE [LARGE SCALE GENOMIC DNA]</scope>
    <source>
        <strain evidence="1 2">NNCa 2741</strain>
    </source>
</reference>
<dbReference type="Proteomes" id="UP001350005">
    <property type="component" value="Unassembled WGS sequence"/>
</dbReference>
<dbReference type="SUPFAM" id="SSF56059">
    <property type="entry name" value="Glutathione synthetase ATP-binding domain-like"/>
    <property type="match status" value="1"/>
</dbReference>
<evidence type="ECO:0000313" key="2">
    <source>
        <dbReference type="Proteomes" id="UP001350005"/>
    </source>
</evidence>
<dbReference type="InterPro" id="IPR026455">
    <property type="entry name" value="GRASP_w_spasm"/>
</dbReference>
<sequence>MIVIYTEDNDITTNQVIDWISYLYKGEIKRINTDYFEVQDNEDYFIDLSERINVQSIWYRRPGRRPFPVRKIPENLQLKKIDNRDLETRLLHSTNKELENINAYDLKSKYKSEKVLGTALKYEVNKFEALRIAKDLGIEIPRSILTNSKSKLINFFHECNGEIITKMHDIMICDIKETYSTYATYTERIDKNFISQLPDYFFIAHFQEKLEKVYEVRSFYLDGKIYSMAMFSQQNSRTSIDFRKYNRENMNRRVPYQLPADLEEKICNLMKELGLNCGSLDIVKTKDKYVFLEVNPVGQFGFVSGACNYNLQMKIAEYLTQ</sequence>